<keyword evidence="2" id="KW-1185">Reference proteome</keyword>
<dbReference type="AlphaFoldDB" id="A0A3M7M073"/>
<protein>
    <submittedName>
        <fullName evidence="1">Uncharacterized protein</fullName>
    </submittedName>
</protein>
<evidence type="ECO:0000313" key="2">
    <source>
        <dbReference type="Proteomes" id="UP000265663"/>
    </source>
</evidence>
<dbReference type="EMBL" id="KE747814">
    <property type="protein sequence ID" value="RMZ67814.1"/>
    <property type="molecule type" value="Genomic_DNA"/>
</dbReference>
<organism evidence="1 2">
    <name type="scientific">Pyrenophora seminiperda CCB06</name>
    <dbReference type="NCBI Taxonomy" id="1302712"/>
    <lineage>
        <taxon>Eukaryota</taxon>
        <taxon>Fungi</taxon>
        <taxon>Dikarya</taxon>
        <taxon>Ascomycota</taxon>
        <taxon>Pezizomycotina</taxon>
        <taxon>Dothideomycetes</taxon>
        <taxon>Pleosporomycetidae</taxon>
        <taxon>Pleosporales</taxon>
        <taxon>Pleosporineae</taxon>
        <taxon>Pleosporaceae</taxon>
        <taxon>Pyrenophora</taxon>
    </lineage>
</organism>
<accession>A0A3M7M073</accession>
<gene>
    <name evidence="1" type="ORF">GMOD_00003850</name>
</gene>
<proteinExistence type="predicted"/>
<reference evidence="1 2" key="1">
    <citation type="journal article" date="2014" name="PLoS ONE">
        <title>De novo Genome Assembly of the Fungal Plant Pathogen Pyrenophora semeniperda.</title>
        <authorList>
            <person name="Soliai M.M."/>
            <person name="Meyer S.E."/>
            <person name="Udall J.A."/>
            <person name="Elzinga D.E."/>
            <person name="Hermansen R.A."/>
            <person name="Bodily P.M."/>
            <person name="Hart A.A."/>
            <person name="Coleman C.E."/>
        </authorList>
    </citation>
    <scope>NUCLEOTIDE SEQUENCE [LARGE SCALE GENOMIC DNA]</scope>
    <source>
        <strain evidence="1 2">CCB06</strain>
        <tissue evidence="1">Mycelium</tissue>
    </source>
</reference>
<name>A0A3M7M073_9PLEO</name>
<sequence>MIRDAVSTAASLGVVLFESRFSSTVTSFDCTQSFGSFRVPSPQSLP</sequence>
<dbReference type="Proteomes" id="UP000265663">
    <property type="component" value="Unassembled WGS sequence"/>
</dbReference>
<evidence type="ECO:0000313" key="1">
    <source>
        <dbReference type="EMBL" id="RMZ67814.1"/>
    </source>
</evidence>